<proteinExistence type="predicted"/>
<reference evidence="2 3" key="1">
    <citation type="journal article" date="2021" name="Genome Biol.">
        <title>AFLAP: assembly-free linkage analysis pipeline using k-mers from genome sequencing data.</title>
        <authorList>
            <person name="Fletcher K."/>
            <person name="Zhang L."/>
            <person name="Gil J."/>
            <person name="Han R."/>
            <person name="Cavanaugh K."/>
            <person name="Michelmore R."/>
        </authorList>
    </citation>
    <scope>NUCLEOTIDE SEQUENCE [LARGE SCALE GENOMIC DNA]</scope>
    <source>
        <strain evidence="2 3">SF5</strain>
    </source>
</reference>
<comment type="caution">
    <text evidence="2">The sequence shown here is derived from an EMBL/GenBank/DDBJ whole genome shotgun (WGS) entry which is preliminary data.</text>
</comment>
<feature type="chain" id="PRO_5037156893" evidence="1">
    <location>
        <begin position="24"/>
        <end position="266"/>
    </location>
</feature>
<evidence type="ECO:0000256" key="1">
    <source>
        <dbReference type="SAM" id="SignalP"/>
    </source>
</evidence>
<sequence>MIAIIVCIAVKVAIFAGISSVRGHGNFVKPAVVFTDGYVMNGFSATLDNEIWGVYNHDKYGHGVNATLTFFINVFRFKGYNSLGALIVENQEVVDAGVDAECGRTVFKESQRSKLPASELEFSGFTHPGPCEIWCDQAKVVFAYDCQTEYPGVPAKIPYDHAKCVHANRMTIYWLALHGDPWQVYTNCAWLQEGKGRGLPPVVKGQSTLTKGGSSKLALAITPSRTIEKIALEIDGKLKGEDDVLKETTEPPSVEIISAKCMRRRE</sequence>
<organism evidence="2 3">
    <name type="scientific">Bremia lactucae</name>
    <name type="common">Lettuce downy mildew</name>
    <dbReference type="NCBI Taxonomy" id="4779"/>
    <lineage>
        <taxon>Eukaryota</taxon>
        <taxon>Sar</taxon>
        <taxon>Stramenopiles</taxon>
        <taxon>Oomycota</taxon>
        <taxon>Peronosporomycetes</taxon>
        <taxon>Peronosporales</taxon>
        <taxon>Peronosporaceae</taxon>
        <taxon>Bremia</taxon>
    </lineage>
</organism>
<dbReference type="AlphaFoldDB" id="A0A976IBN2"/>
<keyword evidence="1" id="KW-0732">Signal</keyword>
<dbReference type="OrthoDB" id="163817at2759"/>
<dbReference type="Proteomes" id="UP000294530">
    <property type="component" value="Unassembled WGS sequence"/>
</dbReference>
<gene>
    <name evidence="2" type="ORF">CCR75_001509</name>
</gene>
<protein>
    <submittedName>
        <fullName evidence="2">Uncharacterized protein</fullName>
    </submittedName>
</protein>
<name>A0A976IBN2_BRELC</name>
<keyword evidence="3" id="KW-1185">Reference proteome</keyword>
<evidence type="ECO:0000313" key="2">
    <source>
        <dbReference type="EMBL" id="TDH66120.1"/>
    </source>
</evidence>
<evidence type="ECO:0000313" key="3">
    <source>
        <dbReference type="Proteomes" id="UP000294530"/>
    </source>
</evidence>
<dbReference type="RefSeq" id="XP_067815619.1">
    <property type="nucleotide sequence ID" value="XM_067959612.1"/>
</dbReference>
<dbReference type="KEGG" id="blac:94345283"/>
<accession>A0A976IBN2</accession>
<feature type="signal peptide" evidence="1">
    <location>
        <begin position="1"/>
        <end position="23"/>
    </location>
</feature>
<dbReference type="GeneID" id="94345283"/>
<dbReference type="EMBL" id="SHOA02000203">
    <property type="protein sequence ID" value="TDH66120.1"/>
    <property type="molecule type" value="Genomic_DNA"/>
</dbReference>